<dbReference type="Proteomes" id="UP000182660">
    <property type="component" value="Unassembled WGS sequence"/>
</dbReference>
<evidence type="ECO:0000313" key="2">
    <source>
        <dbReference type="Proteomes" id="UP000182660"/>
    </source>
</evidence>
<protein>
    <recommendedName>
        <fullName evidence="3">Phage tail protein</fullName>
    </recommendedName>
</protein>
<accession>A0ABY1HBU0</accession>
<dbReference type="InterPro" id="IPR019596">
    <property type="entry name" value="Phage_Mu_GpM_tail_tub"/>
</dbReference>
<reference evidence="1 2" key="1">
    <citation type="submission" date="2016-11" db="EMBL/GenBank/DDBJ databases">
        <authorList>
            <person name="Klemetsen T."/>
        </authorList>
    </citation>
    <scope>NUCLEOTIDE SEQUENCE [LARGE SCALE GENOMIC DNA]</scope>
    <source>
        <strain evidence="1">MT 2528</strain>
    </source>
</reference>
<evidence type="ECO:0000313" key="1">
    <source>
        <dbReference type="EMBL" id="SGY85069.1"/>
    </source>
</evidence>
<dbReference type="EMBL" id="FPLJ01000022">
    <property type="protein sequence ID" value="SGY85069.1"/>
    <property type="molecule type" value="Genomic_DNA"/>
</dbReference>
<dbReference type="GeneID" id="61294447"/>
<keyword evidence="2" id="KW-1185">Reference proteome</keyword>
<name>A0ABY1HBU0_9GAMM</name>
<sequence>MILGEVTIRVNGKELKTKEGATLNPGGYTSTPHVGKGKVFGFSRKYTPPSIECTLVADEDVDILEVNQIANATAVWEGDNGKDYLMDKATVAEPATLSDSGEIKLKLHGSTVKKA</sequence>
<dbReference type="Pfam" id="PF10618">
    <property type="entry name" value="Tail_tube"/>
    <property type="match status" value="1"/>
</dbReference>
<organism evidence="1 2">
    <name type="scientific">Moritella viscosa</name>
    <dbReference type="NCBI Taxonomy" id="80854"/>
    <lineage>
        <taxon>Bacteria</taxon>
        <taxon>Pseudomonadati</taxon>
        <taxon>Pseudomonadota</taxon>
        <taxon>Gammaproteobacteria</taxon>
        <taxon>Alteromonadales</taxon>
        <taxon>Moritellaceae</taxon>
        <taxon>Moritella</taxon>
    </lineage>
</organism>
<dbReference type="RefSeq" id="WP_075471101.1">
    <property type="nucleotide sequence ID" value="NZ_CAWQZC010000101.1"/>
</dbReference>
<evidence type="ECO:0008006" key="3">
    <source>
        <dbReference type="Google" id="ProtNLM"/>
    </source>
</evidence>
<gene>
    <name evidence="1" type="ORF">MT2528_0778</name>
</gene>
<proteinExistence type="predicted"/>
<comment type="caution">
    <text evidence="1">The sequence shown here is derived from an EMBL/GenBank/DDBJ whole genome shotgun (WGS) entry which is preliminary data.</text>
</comment>